<gene>
    <name evidence="5" type="ORF">D9X91_03775</name>
</gene>
<feature type="domain" description="LysM" evidence="3">
    <location>
        <begin position="98"/>
        <end position="142"/>
    </location>
</feature>
<keyword evidence="6" id="KW-1185">Reference proteome</keyword>
<dbReference type="InterPro" id="IPR018392">
    <property type="entry name" value="LysM"/>
</dbReference>
<evidence type="ECO:0000313" key="6">
    <source>
        <dbReference type="Proteomes" id="UP000276770"/>
    </source>
</evidence>
<proteinExistence type="predicted"/>
<sequence>MIIHVVRYGENLWSISKKYGAPLNQIMGVNDISNADQLLPGEALIIPQSTKEYVVQKGDTLPVIADKYGIEASELQAFNQISRPDTIYAGELLLMPFLYYPIQTGDTLWEISRKYNVSVDAILKENNLTSSSVLSPGQTIRIPTNERPEIEVNAYTTETTELERQEVLKLGQYFTYLSPFTHAVKEDGTITALGNKDDSKLIPAAKANQAGSLLVLTNFSDKFNSDLAASILRNESTQDTLIQNILEELQKNQYIGVNFDFEYVYPEDKENYTAFLKKVVAKLHPKGFSVSTALAPKLKADQKGLLYEAHDYEAQGKIVDFIVLMTYEWGWAGGAPLAIAPINEVRKVLDYAVAIIPSNKILMGTPLYGRDWKIPWKKGTIARTISPNQALDLARKYKVAINYNYTYQSPYFRYTDENGQQHEVWFEDARSMKAKMDVAKIYKLRGISYWVLGNPFPQNWAVQRSNFRVKKLL</sequence>
<comment type="caution">
    <text evidence="5">The sequence shown here is derived from an EMBL/GenBank/DDBJ whole genome shotgun (WGS) entry which is preliminary data.</text>
</comment>
<dbReference type="InterPro" id="IPR041704">
    <property type="entry name" value="CFLE_GH18"/>
</dbReference>
<dbReference type="InterPro" id="IPR001223">
    <property type="entry name" value="Glyco_hydro18_cat"/>
</dbReference>
<evidence type="ECO:0000259" key="3">
    <source>
        <dbReference type="PROSITE" id="PS51782"/>
    </source>
</evidence>
<dbReference type="Pfam" id="PF01476">
    <property type="entry name" value="LysM"/>
    <property type="match status" value="3"/>
</dbReference>
<accession>A0A3L7K4T6</accession>
<reference evidence="5 6" key="1">
    <citation type="submission" date="2018-10" db="EMBL/GenBank/DDBJ databases">
        <title>Falsibacillus sp. genome draft.</title>
        <authorList>
            <person name="Shi S."/>
        </authorList>
    </citation>
    <scope>NUCLEOTIDE SEQUENCE [LARGE SCALE GENOMIC DNA]</scope>
    <source>
        <strain evidence="5 6">GY 10110</strain>
    </source>
</reference>
<keyword evidence="1" id="KW-0378">Hydrolase</keyword>
<dbReference type="AlphaFoldDB" id="A0A3L7K4T6"/>
<dbReference type="SUPFAM" id="SSF54106">
    <property type="entry name" value="LysM domain"/>
    <property type="match status" value="3"/>
</dbReference>
<dbReference type="Pfam" id="PF00704">
    <property type="entry name" value="Glyco_hydro_18"/>
    <property type="match status" value="1"/>
</dbReference>
<dbReference type="SUPFAM" id="SSF51445">
    <property type="entry name" value="(Trans)glycosidases"/>
    <property type="match status" value="1"/>
</dbReference>
<dbReference type="InterPro" id="IPR029070">
    <property type="entry name" value="Chitinase_insertion_sf"/>
</dbReference>
<dbReference type="CDD" id="cd00118">
    <property type="entry name" value="LysM"/>
    <property type="match status" value="3"/>
</dbReference>
<dbReference type="PANTHER" id="PTHR46066:SF2">
    <property type="entry name" value="CHITINASE DOMAIN-CONTAINING PROTEIN 1"/>
    <property type="match status" value="1"/>
</dbReference>
<evidence type="ECO:0000256" key="1">
    <source>
        <dbReference type="ARBA" id="ARBA00022801"/>
    </source>
</evidence>
<dbReference type="Gene3D" id="3.10.350.10">
    <property type="entry name" value="LysM domain"/>
    <property type="match status" value="3"/>
</dbReference>
<evidence type="ECO:0000259" key="4">
    <source>
        <dbReference type="PROSITE" id="PS51910"/>
    </source>
</evidence>
<feature type="domain" description="LysM" evidence="3">
    <location>
        <begin position="2"/>
        <end position="46"/>
    </location>
</feature>
<evidence type="ECO:0000256" key="2">
    <source>
        <dbReference type="ARBA" id="ARBA00023295"/>
    </source>
</evidence>
<dbReference type="GO" id="GO:0070492">
    <property type="term" value="F:oligosaccharide binding"/>
    <property type="evidence" value="ECO:0007669"/>
    <property type="project" value="TreeGrafter"/>
</dbReference>
<dbReference type="RefSeq" id="WP_121679229.1">
    <property type="nucleotide sequence ID" value="NZ_RCVZ01000002.1"/>
</dbReference>
<dbReference type="InterPro" id="IPR017853">
    <property type="entry name" value="GH"/>
</dbReference>
<dbReference type="GO" id="GO:0008061">
    <property type="term" value="F:chitin binding"/>
    <property type="evidence" value="ECO:0007669"/>
    <property type="project" value="InterPro"/>
</dbReference>
<dbReference type="PROSITE" id="PS51782">
    <property type="entry name" value="LYSM"/>
    <property type="match status" value="3"/>
</dbReference>
<dbReference type="Gene3D" id="3.10.50.10">
    <property type="match status" value="1"/>
</dbReference>
<dbReference type="PANTHER" id="PTHR46066">
    <property type="entry name" value="CHITINASE DOMAIN-CONTAINING PROTEIN 1 FAMILY MEMBER"/>
    <property type="match status" value="1"/>
</dbReference>
<dbReference type="PROSITE" id="PS51910">
    <property type="entry name" value="GH18_2"/>
    <property type="match status" value="1"/>
</dbReference>
<dbReference type="EMBL" id="RCVZ01000002">
    <property type="protein sequence ID" value="RLQ97279.1"/>
    <property type="molecule type" value="Genomic_DNA"/>
</dbReference>
<dbReference type="InterPro" id="IPR011583">
    <property type="entry name" value="Chitinase_II/V-like_cat"/>
</dbReference>
<dbReference type="Gene3D" id="3.20.20.80">
    <property type="entry name" value="Glycosidases"/>
    <property type="match status" value="1"/>
</dbReference>
<dbReference type="CDD" id="cd02874">
    <property type="entry name" value="GH18_CFLE_spore_hydrolase"/>
    <property type="match status" value="1"/>
</dbReference>
<protein>
    <submittedName>
        <fullName evidence="5">LysM peptidoglycan-binding domain-containing protein</fullName>
    </submittedName>
</protein>
<dbReference type="InterPro" id="IPR036779">
    <property type="entry name" value="LysM_dom_sf"/>
</dbReference>
<feature type="domain" description="GH18" evidence="4">
    <location>
        <begin position="150"/>
        <end position="473"/>
    </location>
</feature>
<dbReference type="Proteomes" id="UP000276770">
    <property type="component" value="Unassembled WGS sequence"/>
</dbReference>
<dbReference type="GO" id="GO:0005975">
    <property type="term" value="P:carbohydrate metabolic process"/>
    <property type="evidence" value="ECO:0007669"/>
    <property type="project" value="InterPro"/>
</dbReference>
<dbReference type="GO" id="GO:0012505">
    <property type="term" value="C:endomembrane system"/>
    <property type="evidence" value="ECO:0007669"/>
    <property type="project" value="TreeGrafter"/>
</dbReference>
<organism evidence="5 6">
    <name type="scientific">Falsibacillus albus</name>
    <dbReference type="NCBI Taxonomy" id="2478915"/>
    <lineage>
        <taxon>Bacteria</taxon>
        <taxon>Bacillati</taxon>
        <taxon>Bacillota</taxon>
        <taxon>Bacilli</taxon>
        <taxon>Bacillales</taxon>
        <taxon>Bacillaceae</taxon>
        <taxon>Falsibacillus</taxon>
    </lineage>
</organism>
<name>A0A3L7K4T6_9BACI</name>
<dbReference type="GO" id="GO:0016798">
    <property type="term" value="F:hydrolase activity, acting on glycosyl bonds"/>
    <property type="evidence" value="ECO:0007669"/>
    <property type="project" value="UniProtKB-KW"/>
</dbReference>
<dbReference type="OrthoDB" id="9769314at2"/>
<evidence type="ECO:0000313" key="5">
    <source>
        <dbReference type="EMBL" id="RLQ97279.1"/>
    </source>
</evidence>
<dbReference type="SMART" id="SM00257">
    <property type="entry name" value="LysM"/>
    <property type="match status" value="3"/>
</dbReference>
<keyword evidence="2" id="KW-0326">Glycosidase</keyword>
<dbReference type="SMART" id="SM00636">
    <property type="entry name" value="Glyco_18"/>
    <property type="match status" value="1"/>
</dbReference>
<feature type="domain" description="LysM" evidence="3">
    <location>
        <begin position="51"/>
        <end position="95"/>
    </location>
</feature>